<evidence type="ECO:0000259" key="7">
    <source>
        <dbReference type="PROSITE" id="PS50011"/>
    </source>
</evidence>
<feature type="region of interest" description="Disordered" evidence="5">
    <location>
        <begin position="457"/>
        <end position="476"/>
    </location>
</feature>
<dbReference type="InterPro" id="IPR008271">
    <property type="entry name" value="Ser/Thr_kinase_AS"/>
</dbReference>
<dbReference type="InterPro" id="IPR000253">
    <property type="entry name" value="FHA_dom"/>
</dbReference>
<feature type="domain" description="FHA" evidence="6">
    <location>
        <begin position="70"/>
        <end position="123"/>
    </location>
</feature>
<dbReference type="PANTHER" id="PTHR24348:SF68">
    <property type="entry name" value="SERINE_THREONINE-PROTEIN KINASE ATG1C"/>
    <property type="match status" value="1"/>
</dbReference>
<protein>
    <submittedName>
        <fullName evidence="8">Kinase-like domain-containing protein</fullName>
    </submittedName>
</protein>
<dbReference type="PROSITE" id="PS50006">
    <property type="entry name" value="FHA_DOMAIN"/>
    <property type="match status" value="1"/>
</dbReference>
<accession>A0AAD7GCQ0</accession>
<feature type="compositionally biased region" description="Basic residues" evidence="5">
    <location>
        <begin position="678"/>
        <end position="688"/>
    </location>
</feature>
<reference evidence="8" key="1">
    <citation type="submission" date="2023-03" db="EMBL/GenBank/DDBJ databases">
        <title>Massive genome expansion in bonnet fungi (Mycena s.s.) driven by repeated elements and novel gene families across ecological guilds.</title>
        <authorList>
            <consortium name="Lawrence Berkeley National Laboratory"/>
            <person name="Harder C.B."/>
            <person name="Miyauchi S."/>
            <person name="Viragh M."/>
            <person name="Kuo A."/>
            <person name="Thoen E."/>
            <person name="Andreopoulos B."/>
            <person name="Lu D."/>
            <person name="Skrede I."/>
            <person name="Drula E."/>
            <person name="Henrissat B."/>
            <person name="Morin E."/>
            <person name="Kohler A."/>
            <person name="Barry K."/>
            <person name="LaButti K."/>
            <person name="Morin E."/>
            <person name="Salamov A."/>
            <person name="Lipzen A."/>
            <person name="Mereny Z."/>
            <person name="Hegedus B."/>
            <person name="Baldrian P."/>
            <person name="Stursova M."/>
            <person name="Weitz H."/>
            <person name="Taylor A."/>
            <person name="Grigoriev I.V."/>
            <person name="Nagy L.G."/>
            <person name="Martin F."/>
            <person name="Kauserud H."/>
        </authorList>
    </citation>
    <scope>NUCLEOTIDE SEQUENCE</scope>
    <source>
        <strain evidence="8">CBHHK067</strain>
    </source>
</reference>
<keyword evidence="9" id="KW-1185">Reference proteome</keyword>
<feature type="region of interest" description="Disordered" evidence="5">
    <location>
        <begin position="1"/>
        <end position="42"/>
    </location>
</feature>
<dbReference type="Gene3D" id="1.10.510.10">
    <property type="entry name" value="Transferase(Phosphotransferase) domain 1"/>
    <property type="match status" value="1"/>
</dbReference>
<gene>
    <name evidence="8" type="ORF">B0H17DRAFT_1206606</name>
</gene>
<feature type="binding site" evidence="4">
    <location>
        <position position="199"/>
    </location>
    <ligand>
        <name>ATP</name>
        <dbReference type="ChEBI" id="CHEBI:30616"/>
    </ligand>
</feature>
<dbReference type="AlphaFoldDB" id="A0AAD7GCQ0"/>
<feature type="compositionally biased region" description="Low complexity" evidence="5">
    <location>
        <begin position="645"/>
        <end position="654"/>
    </location>
</feature>
<feature type="compositionally biased region" description="Polar residues" evidence="5">
    <location>
        <begin position="22"/>
        <end position="34"/>
    </location>
</feature>
<sequence length="688" mass="75124">MDVEMDSSANPLDASVDDADHSQAQTQPLSQPNQPMEGVMENDSTDSWGLLISCVPGLERVRLLKSTHKVTIGRDAKNQVVFSWVCISGFHAVITWNGQENDASEVTIEDQSTNGTYLNGKRIGSGLKRVLTDGSEVSFGSIGPPTKANQPEYRYTYRDLVIKRELHKKYDLSIQLGQGSYATVYKALQKGTSKWVAVKVINQKTRHNPSPSIADSPVNREINIMKSLQHPNICALLECFENSNQSIDIVLEYVEGGDLLEYLRRTNNGHGLSEWMSCHLIQQICKAVAYMHSLNITHRDLKPENILLTAEHPPIAKIADFGLAKIVDEATALRTMCGTPTYIAPEIVKRLSTDISYTSIVDSWSVGAILFLMLTTQTPFPTKIPTEQLLELIARSQVRWEYLQNAMVSEPAEEFVQRLLEIDPDTRMTLEEAQYHGWLVGHKHTYDLKYPDQRGDSISRTASLSSGGGNSSAVPQRAVTVDPYADDDLQPPASPRNTRTGRLETVAEIPAITKAGALERRQPCAAPPAIEGYPDSQESSFLYGAPPAFVAPKAGALTVLPRANPGALPAIKEYSVSQESEYLYGPVPAAPPALLPGPAGQVCETDGGAQKRAFTEMHTAGSSPLSSAGSPPPAPKKTKKEPKPKGNTPASSSSRKAKGKKREDSDMERTTATTATRRSTRPARAAKR</sequence>
<dbReference type="FunFam" id="1.10.510.10:FF:000571">
    <property type="entry name" value="Maternal embryonic leucine zipper kinase"/>
    <property type="match status" value="1"/>
</dbReference>
<dbReference type="PANTHER" id="PTHR24348">
    <property type="entry name" value="SERINE/THREONINE-PROTEIN KINASE UNC-51-RELATED"/>
    <property type="match status" value="1"/>
</dbReference>
<keyword evidence="8" id="KW-0418">Kinase</keyword>
<dbReference type="SUPFAM" id="SSF49879">
    <property type="entry name" value="SMAD/FHA domain"/>
    <property type="match status" value="1"/>
</dbReference>
<comment type="caution">
    <text evidence="8">The sequence shown here is derived from an EMBL/GenBank/DDBJ whole genome shotgun (WGS) entry which is preliminary data.</text>
</comment>
<dbReference type="Pfam" id="PF00069">
    <property type="entry name" value="Pkinase"/>
    <property type="match status" value="1"/>
</dbReference>
<dbReference type="InterPro" id="IPR011009">
    <property type="entry name" value="Kinase-like_dom_sf"/>
</dbReference>
<dbReference type="FunFam" id="3.30.200.20:FF:000042">
    <property type="entry name" value="Aurora kinase A"/>
    <property type="match status" value="1"/>
</dbReference>
<dbReference type="GO" id="GO:0005737">
    <property type="term" value="C:cytoplasm"/>
    <property type="evidence" value="ECO:0007669"/>
    <property type="project" value="TreeGrafter"/>
</dbReference>
<evidence type="ECO:0000256" key="2">
    <source>
        <dbReference type="ARBA" id="ARBA00022741"/>
    </source>
</evidence>
<keyword evidence="2 4" id="KW-0547">Nucleotide-binding</keyword>
<feature type="region of interest" description="Disordered" evidence="5">
    <location>
        <begin position="483"/>
        <end position="503"/>
    </location>
</feature>
<dbReference type="InterPro" id="IPR000719">
    <property type="entry name" value="Prot_kinase_dom"/>
</dbReference>
<dbReference type="PROSITE" id="PS00107">
    <property type="entry name" value="PROTEIN_KINASE_ATP"/>
    <property type="match status" value="1"/>
</dbReference>
<feature type="domain" description="Protein kinase" evidence="7">
    <location>
        <begin position="170"/>
        <end position="439"/>
    </location>
</feature>
<dbReference type="GO" id="GO:0004674">
    <property type="term" value="F:protein serine/threonine kinase activity"/>
    <property type="evidence" value="ECO:0007669"/>
    <property type="project" value="InterPro"/>
</dbReference>
<evidence type="ECO:0000313" key="9">
    <source>
        <dbReference type="Proteomes" id="UP001221757"/>
    </source>
</evidence>
<keyword evidence="3 4" id="KW-0067">ATP-binding</keyword>
<evidence type="ECO:0000256" key="4">
    <source>
        <dbReference type="PROSITE-ProRule" id="PRU10141"/>
    </source>
</evidence>
<dbReference type="Pfam" id="PF00498">
    <property type="entry name" value="FHA"/>
    <property type="match status" value="1"/>
</dbReference>
<keyword evidence="8" id="KW-0808">Transferase</keyword>
<evidence type="ECO:0000256" key="1">
    <source>
        <dbReference type="ARBA" id="ARBA00005575"/>
    </source>
</evidence>
<dbReference type="EMBL" id="JARKIE010000132">
    <property type="protein sequence ID" value="KAJ7678676.1"/>
    <property type="molecule type" value="Genomic_DNA"/>
</dbReference>
<dbReference type="CDD" id="cd00060">
    <property type="entry name" value="FHA"/>
    <property type="match status" value="1"/>
</dbReference>
<evidence type="ECO:0000259" key="6">
    <source>
        <dbReference type="PROSITE" id="PS50006"/>
    </source>
</evidence>
<comment type="similarity">
    <text evidence="1">Belongs to the protein kinase superfamily. CAMK Ser/Thr protein kinase family. CHEK2 subfamily.</text>
</comment>
<dbReference type="PROSITE" id="PS50011">
    <property type="entry name" value="PROTEIN_KINASE_DOM"/>
    <property type="match status" value="1"/>
</dbReference>
<dbReference type="Gene3D" id="2.60.200.20">
    <property type="match status" value="1"/>
</dbReference>
<dbReference type="Proteomes" id="UP001221757">
    <property type="component" value="Unassembled WGS sequence"/>
</dbReference>
<evidence type="ECO:0000256" key="5">
    <source>
        <dbReference type="SAM" id="MobiDB-lite"/>
    </source>
</evidence>
<evidence type="ECO:0000313" key="8">
    <source>
        <dbReference type="EMBL" id="KAJ7678676.1"/>
    </source>
</evidence>
<evidence type="ECO:0000256" key="3">
    <source>
        <dbReference type="ARBA" id="ARBA00022840"/>
    </source>
</evidence>
<dbReference type="PROSITE" id="PS00108">
    <property type="entry name" value="PROTEIN_KINASE_ST"/>
    <property type="match status" value="1"/>
</dbReference>
<name>A0AAD7GCQ0_MYCRO</name>
<dbReference type="GO" id="GO:0005524">
    <property type="term" value="F:ATP binding"/>
    <property type="evidence" value="ECO:0007669"/>
    <property type="project" value="UniProtKB-UniRule"/>
</dbReference>
<proteinExistence type="inferred from homology"/>
<dbReference type="SUPFAM" id="SSF56112">
    <property type="entry name" value="Protein kinase-like (PK-like)"/>
    <property type="match status" value="1"/>
</dbReference>
<dbReference type="InterPro" id="IPR008984">
    <property type="entry name" value="SMAD_FHA_dom_sf"/>
</dbReference>
<dbReference type="InterPro" id="IPR017441">
    <property type="entry name" value="Protein_kinase_ATP_BS"/>
</dbReference>
<dbReference type="SMART" id="SM00220">
    <property type="entry name" value="S_TKc"/>
    <property type="match status" value="1"/>
</dbReference>
<dbReference type="SMART" id="SM00240">
    <property type="entry name" value="FHA"/>
    <property type="match status" value="1"/>
</dbReference>
<dbReference type="GO" id="GO:0010506">
    <property type="term" value="P:regulation of autophagy"/>
    <property type="evidence" value="ECO:0007669"/>
    <property type="project" value="InterPro"/>
</dbReference>
<dbReference type="InterPro" id="IPR045269">
    <property type="entry name" value="Atg1-like"/>
</dbReference>
<organism evidence="8 9">
    <name type="scientific">Mycena rosella</name>
    <name type="common">Pink bonnet</name>
    <name type="synonym">Agaricus rosellus</name>
    <dbReference type="NCBI Taxonomy" id="1033263"/>
    <lineage>
        <taxon>Eukaryota</taxon>
        <taxon>Fungi</taxon>
        <taxon>Dikarya</taxon>
        <taxon>Basidiomycota</taxon>
        <taxon>Agaricomycotina</taxon>
        <taxon>Agaricomycetes</taxon>
        <taxon>Agaricomycetidae</taxon>
        <taxon>Agaricales</taxon>
        <taxon>Marasmiineae</taxon>
        <taxon>Mycenaceae</taxon>
        <taxon>Mycena</taxon>
    </lineage>
</organism>
<feature type="region of interest" description="Disordered" evidence="5">
    <location>
        <begin position="611"/>
        <end position="688"/>
    </location>
</feature>
<feature type="compositionally biased region" description="Low complexity" evidence="5">
    <location>
        <begin position="619"/>
        <end position="629"/>
    </location>
</feature>